<keyword evidence="5" id="KW-0472">Membrane</keyword>
<dbReference type="GO" id="GO:0005886">
    <property type="term" value="C:plasma membrane"/>
    <property type="evidence" value="ECO:0007669"/>
    <property type="project" value="UniProtKB-SubCell"/>
</dbReference>
<dbReference type="AlphaFoldDB" id="A0A917FCA0"/>
<keyword evidence="8" id="KW-1185">Reference proteome</keyword>
<dbReference type="PANTHER" id="PTHR30606:SF9">
    <property type="entry name" value="LIPID A BIOSYNTHESIS LAUROYLTRANSFERASE"/>
    <property type="match status" value="1"/>
</dbReference>
<dbReference type="GO" id="GO:0016746">
    <property type="term" value="F:acyltransferase activity"/>
    <property type="evidence" value="ECO:0007669"/>
    <property type="project" value="UniProtKB-KW"/>
</dbReference>
<dbReference type="PANTHER" id="PTHR30606">
    <property type="entry name" value="LIPID A BIOSYNTHESIS LAUROYL ACYLTRANSFERASE"/>
    <property type="match status" value="1"/>
</dbReference>
<dbReference type="Pfam" id="PF03279">
    <property type="entry name" value="Lip_A_acyltrans"/>
    <property type="match status" value="1"/>
</dbReference>
<dbReference type="InterPro" id="IPR004960">
    <property type="entry name" value="LipA_acyltrans"/>
</dbReference>
<evidence type="ECO:0000256" key="6">
    <source>
        <dbReference type="ARBA" id="ARBA00023315"/>
    </source>
</evidence>
<comment type="subcellular location">
    <subcellularLocation>
        <location evidence="1">Cell inner membrane</location>
    </subcellularLocation>
</comment>
<dbReference type="CDD" id="cd07984">
    <property type="entry name" value="LPLAT_LABLAT-like"/>
    <property type="match status" value="1"/>
</dbReference>
<evidence type="ECO:0000256" key="2">
    <source>
        <dbReference type="ARBA" id="ARBA00022475"/>
    </source>
</evidence>
<keyword evidence="6 7" id="KW-0012">Acyltransferase</keyword>
<comment type="caution">
    <text evidence="7">The sequence shown here is derived from an EMBL/GenBank/DDBJ whole genome shotgun (WGS) entry which is preliminary data.</text>
</comment>
<reference evidence="7" key="1">
    <citation type="journal article" date="2014" name="Int. J. Syst. Evol. Microbiol.">
        <title>Complete genome sequence of Corynebacterium casei LMG S-19264T (=DSM 44701T), isolated from a smear-ripened cheese.</title>
        <authorList>
            <consortium name="US DOE Joint Genome Institute (JGI-PGF)"/>
            <person name="Walter F."/>
            <person name="Albersmeier A."/>
            <person name="Kalinowski J."/>
            <person name="Ruckert C."/>
        </authorList>
    </citation>
    <scope>NUCLEOTIDE SEQUENCE</scope>
    <source>
        <strain evidence="7">CGMCC 1.15254</strain>
    </source>
</reference>
<sequence>MKALRQKYISHPLQGALAYGLYFLIRLMSFETASNLGGWLARKIGPHTKANKVGLENLQRAFPEKTPAEINEILLGVWDNLGRVAFEFPHVGSMNVYEDTDRFEIINPHYVDLLRDDGKCGMFFSGHFANWELSARASAQRTPSLPIHMIYREPDNPYVRDLFAKRMPTPECSLLPKGTKGARQALNILKNGGHLALLVDQKMNDGIAVPFFGRDAMTAPAIAQFALKFDCPIIPMQLERIEKTRFRMTFYPPLQIEKTGNRQDDLMKIMTEINRILENWIREKPEQWLWLHRRWPKGE</sequence>
<keyword evidence="4" id="KW-0808">Transferase</keyword>
<evidence type="ECO:0000256" key="3">
    <source>
        <dbReference type="ARBA" id="ARBA00022519"/>
    </source>
</evidence>
<evidence type="ECO:0000256" key="5">
    <source>
        <dbReference type="ARBA" id="ARBA00023136"/>
    </source>
</evidence>
<dbReference type="Proteomes" id="UP000632498">
    <property type="component" value="Unassembled WGS sequence"/>
</dbReference>
<organism evidence="7 8">
    <name type="scientific">Terasakiella brassicae</name>
    <dbReference type="NCBI Taxonomy" id="1634917"/>
    <lineage>
        <taxon>Bacteria</taxon>
        <taxon>Pseudomonadati</taxon>
        <taxon>Pseudomonadota</taxon>
        <taxon>Alphaproteobacteria</taxon>
        <taxon>Rhodospirillales</taxon>
        <taxon>Terasakiellaceae</taxon>
        <taxon>Terasakiella</taxon>
    </lineage>
</organism>
<name>A0A917FCA0_9PROT</name>
<evidence type="ECO:0000256" key="1">
    <source>
        <dbReference type="ARBA" id="ARBA00004533"/>
    </source>
</evidence>
<gene>
    <name evidence="7" type="ORF">GCM10011332_24770</name>
</gene>
<dbReference type="GO" id="GO:0009247">
    <property type="term" value="P:glycolipid biosynthetic process"/>
    <property type="evidence" value="ECO:0007669"/>
    <property type="project" value="UniProtKB-ARBA"/>
</dbReference>
<accession>A0A917FCA0</accession>
<proteinExistence type="predicted"/>
<protein>
    <submittedName>
        <fullName evidence="7">Lipid A biosynthesis lauroyl acyltransferase</fullName>
    </submittedName>
</protein>
<dbReference type="RefSeq" id="WP_188665675.1">
    <property type="nucleotide sequence ID" value="NZ_BMHV01000018.1"/>
</dbReference>
<reference evidence="7" key="2">
    <citation type="submission" date="2020-09" db="EMBL/GenBank/DDBJ databases">
        <authorList>
            <person name="Sun Q."/>
            <person name="Zhou Y."/>
        </authorList>
    </citation>
    <scope>NUCLEOTIDE SEQUENCE</scope>
    <source>
        <strain evidence="7">CGMCC 1.15254</strain>
    </source>
</reference>
<evidence type="ECO:0000313" key="8">
    <source>
        <dbReference type="Proteomes" id="UP000632498"/>
    </source>
</evidence>
<keyword evidence="2" id="KW-1003">Cell membrane</keyword>
<dbReference type="EMBL" id="BMHV01000018">
    <property type="protein sequence ID" value="GGF69701.1"/>
    <property type="molecule type" value="Genomic_DNA"/>
</dbReference>
<evidence type="ECO:0000256" key="4">
    <source>
        <dbReference type="ARBA" id="ARBA00022679"/>
    </source>
</evidence>
<evidence type="ECO:0000313" key="7">
    <source>
        <dbReference type="EMBL" id="GGF69701.1"/>
    </source>
</evidence>
<keyword evidence="3" id="KW-0997">Cell inner membrane</keyword>